<dbReference type="Proteomes" id="UP000694232">
    <property type="component" value="Chromosome 1"/>
</dbReference>
<accession>A0A975UAM3</accession>
<evidence type="ECO:0000259" key="1">
    <source>
        <dbReference type="Pfam" id="PF18393"/>
    </source>
</evidence>
<dbReference type="AlphaFoldDB" id="A0A975UAM3"/>
<dbReference type="EMBL" id="CP076643">
    <property type="protein sequence ID" value="QXO18298.1"/>
    <property type="molecule type" value="Genomic_DNA"/>
</dbReference>
<keyword evidence="3" id="KW-1185">Reference proteome</keyword>
<dbReference type="RefSeq" id="WP_218562883.1">
    <property type="nucleotide sequence ID" value="NZ_CP076643.1"/>
</dbReference>
<sequence length="174" mass="20006">MKSYASYDNSMAYFNDREVSKKCQKYFSSFMVKLCSVAFFSSAILLSPKSFSEDEIIYPMDESSWIYKGGTFNCTLMHTEVPQGKFYFRSNKKDNVTLEYRFNSNQSEWIYAQAGLLTPPWIKPLQADTVSQGQINSQRGFSFSSDIERILHSMKNGKWLTVSVGEVRLPPRSS</sequence>
<evidence type="ECO:0000313" key="3">
    <source>
        <dbReference type="Proteomes" id="UP000694232"/>
    </source>
</evidence>
<dbReference type="KEGG" id="vos:KNV97_08445"/>
<gene>
    <name evidence="2" type="ORF">KNV97_08445</name>
</gene>
<dbReference type="Pfam" id="PF18393">
    <property type="entry name" value="MotY_N"/>
    <property type="match status" value="1"/>
</dbReference>
<dbReference type="InterPro" id="IPR041544">
    <property type="entry name" value="MotY_N"/>
</dbReference>
<proteinExistence type="predicted"/>
<evidence type="ECO:0000313" key="2">
    <source>
        <dbReference type="EMBL" id="QXO18298.1"/>
    </source>
</evidence>
<reference evidence="2" key="1">
    <citation type="submission" date="2021-06" db="EMBL/GenBank/DDBJ databases">
        <title>Vibrio nov. sp., novel gut bacterium isolated from Yellow Sea oyster.</title>
        <authorList>
            <person name="Muhammad N."/>
            <person name="Nguyen T.H."/>
            <person name="Lee Y.-J."/>
            <person name="Ko J."/>
            <person name="Kim S.-G."/>
        </authorList>
    </citation>
    <scope>NUCLEOTIDE SEQUENCE</scope>
    <source>
        <strain evidence="2">OG9-811</strain>
    </source>
</reference>
<feature type="domain" description="MotY N-terminal" evidence="1">
    <location>
        <begin position="59"/>
        <end position="164"/>
    </location>
</feature>
<organism evidence="2 3">
    <name type="scientific">Vibrio ostreae</name>
    <dbReference type="NCBI Taxonomy" id="2841925"/>
    <lineage>
        <taxon>Bacteria</taxon>
        <taxon>Pseudomonadati</taxon>
        <taxon>Pseudomonadota</taxon>
        <taxon>Gammaproteobacteria</taxon>
        <taxon>Vibrionales</taxon>
        <taxon>Vibrionaceae</taxon>
        <taxon>Vibrio</taxon>
    </lineage>
</organism>
<protein>
    <recommendedName>
        <fullName evidence="1">MotY N-terminal domain-containing protein</fullName>
    </recommendedName>
</protein>
<name>A0A975UAM3_9VIBR</name>